<dbReference type="GO" id="GO:0015074">
    <property type="term" value="P:DNA integration"/>
    <property type="evidence" value="ECO:0007669"/>
    <property type="project" value="InterPro"/>
</dbReference>
<dbReference type="InterPro" id="IPR036397">
    <property type="entry name" value="RNaseH_sf"/>
</dbReference>
<accession>A0A4Y3TZ56</accession>
<organism evidence="2 3">
    <name type="scientific">Acetobacter peroxydans</name>
    <dbReference type="NCBI Taxonomy" id="104098"/>
    <lineage>
        <taxon>Bacteria</taxon>
        <taxon>Pseudomonadati</taxon>
        <taxon>Pseudomonadota</taxon>
        <taxon>Alphaproteobacteria</taxon>
        <taxon>Acetobacterales</taxon>
        <taxon>Acetobacteraceae</taxon>
        <taxon>Acetobacter</taxon>
    </lineage>
</organism>
<reference evidence="2 3" key="1">
    <citation type="submission" date="2019-06" db="EMBL/GenBank/DDBJ databases">
        <title>Whole genome shotgun sequence of Acetobacter peroxydans NBRC 13755.</title>
        <authorList>
            <person name="Hosoyama A."/>
            <person name="Uohara A."/>
            <person name="Ohji S."/>
            <person name="Ichikawa N."/>
        </authorList>
    </citation>
    <scope>NUCLEOTIDE SEQUENCE [LARGE SCALE GENOMIC DNA]</scope>
    <source>
        <strain evidence="2 3">NBRC 13755</strain>
    </source>
</reference>
<feature type="domain" description="Integrase catalytic" evidence="1">
    <location>
        <begin position="60"/>
        <end position="108"/>
    </location>
</feature>
<dbReference type="SUPFAM" id="SSF53098">
    <property type="entry name" value="Ribonuclease H-like"/>
    <property type="match status" value="1"/>
</dbReference>
<dbReference type="InterPro" id="IPR050900">
    <property type="entry name" value="Transposase_IS3/IS150/IS904"/>
</dbReference>
<evidence type="ECO:0000313" key="2">
    <source>
        <dbReference type="EMBL" id="GEB85985.1"/>
    </source>
</evidence>
<keyword evidence="3" id="KW-1185">Reference proteome</keyword>
<dbReference type="AlphaFoldDB" id="A0A4Y3TZ56"/>
<dbReference type="Pfam" id="PF00665">
    <property type="entry name" value="rve"/>
    <property type="match status" value="1"/>
</dbReference>
<evidence type="ECO:0000259" key="1">
    <source>
        <dbReference type="Pfam" id="PF00665"/>
    </source>
</evidence>
<evidence type="ECO:0000313" key="3">
    <source>
        <dbReference type="Proteomes" id="UP000317730"/>
    </source>
</evidence>
<dbReference type="GO" id="GO:0003676">
    <property type="term" value="F:nucleic acid binding"/>
    <property type="evidence" value="ECO:0007669"/>
    <property type="project" value="InterPro"/>
</dbReference>
<name>A0A4Y3TZ56_9PROT</name>
<dbReference type="PANTHER" id="PTHR46889:SF4">
    <property type="entry name" value="TRANSPOSASE INSO FOR INSERTION SEQUENCE ELEMENT IS911B-RELATED"/>
    <property type="match status" value="1"/>
</dbReference>
<dbReference type="PANTHER" id="PTHR46889">
    <property type="entry name" value="TRANSPOSASE INSF FOR INSERTION SEQUENCE IS3B-RELATED"/>
    <property type="match status" value="1"/>
</dbReference>
<gene>
    <name evidence="2" type="ORF">APE01nite_17820</name>
</gene>
<dbReference type="Gene3D" id="3.30.420.10">
    <property type="entry name" value="Ribonuclease H-like superfamily/Ribonuclease H"/>
    <property type="match status" value="1"/>
</dbReference>
<sequence>MTMKLKQAGLGVGERRVGRLMEANGIRPVRTHRHKVTTDSRHSRGSANNILHRNFMAEVANLKWAGDISYIWTSEGWLYLAAVIDLFSRSVTGWATSDRMKKDLIIRARRYGGASTQSTTRLYFPF</sequence>
<comment type="caution">
    <text evidence="2">The sequence shown here is derived from an EMBL/GenBank/DDBJ whole genome shotgun (WGS) entry which is preliminary data.</text>
</comment>
<dbReference type="InterPro" id="IPR001584">
    <property type="entry name" value="Integrase_cat-core"/>
</dbReference>
<dbReference type="Proteomes" id="UP000317730">
    <property type="component" value="Unassembled WGS sequence"/>
</dbReference>
<protein>
    <recommendedName>
        <fullName evidence="1">Integrase catalytic domain-containing protein</fullName>
    </recommendedName>
</protein>
<proteinExistence type="predicted"/>
<dbReference type="InterPro" id="IPR012337">
    <property type="entry name" value="RNaseH-like_sf"/>
</dbReference>
<dbReference type="EMBL" id="BJMV01000009">
    <property type="protein sequence ID" value="GEB85985.1"/>
    <property type="molecule type" value="Genomic_DNA"/>
</dbReference>